<evidence type="ECO:0008006" key="4">
    <source>
        <dbReference type="Google" id="ProtNLM"/>
    </source>
</evidence>
<keyword evidence="3" id="KW-1185">Reference proteome</keyword>
<dbReference type="RefSeq" id="WP_229748879.1">
    <property type="nucleotide sequence ID" value="NZ_BMGY01000011.1"/>
</dbReference>
<dbReference type="InterPro" id="IPR045767">
    <property type="entry name" value="DUF6134"/>
</dbReference>
<protein>
    <recommendedName>
        <fullName evidence="4">DUF3108 domain-containing protein</fullName>
    </recommendedName>
</protein>
<sequence length="213" mass="24410">MQLLAGPRYFWQNFALLLSMLMSPAFGQGAKPAPAETRRYAIEVAGLRVGTMTATRQLQAGTEVVYTLVSDVKVDILFYHLKIYYQVMNRFRGGQLQLSTVEAHTNQGDFSSRAEWKGTHYDIVADQYKHLYRATETKPITYAVTNLFFGEPVGQQRAYAEYFGDYFDVGRDAPARYHARRAGREDEYQYTNGQLVTIIKKNPLKNFIIRQVP</sequence>
<dbReference type="EMBL" id="BMGY01000011">
    <property type="protein sequence ID" value="GGH84366.1"/>
    <property type="molecule type" value="Genomic_DNA"/>
</dbReference>
<evidence type="ECO:0000313" key="2">
    <source>
        <dbReference type="EMBL" id="GGH84366.1"/>
    </source>
</evidence>
<gene>
    <name evidence="2" type="ORF">GCM10011495_16120</name>
</gene>
<dbReference type="Proteomes" id="UP000637774">
    <property type="component" value="Unassembled WGS sequence"/>
</dbReference>
<proteinExistence type="predicted"/>
<comment type="caution">
    <text evidence="2">The sequence shown here is derived from an EMBL/GenBank/DDBJ whole genome shotgun (WGS) entry which is preliminary data.</text>
</comment>
<evidence type="ECO:0000313" key="3">
    <source>
        <dbReference type="Proteomes" id="UP000637774"/>
    </source>
</evidence>
<keyword evidence="1" id="KW-0732">Signal</keyword>
<accession>A0ABQ2A1J1</accession>
<dbReference type="Pfam" id="PF19630">
    <property type="entry name" value="DUF6134"/>
    <property type="match status" value="1"/>
</dbReference>
<organism evidence="2 3">
    <name type="scientific">Hymenobacter frigidus</name>
    <dbReference type="NCBI Taxonomy" id="1524095"/>
    <lineage>
        <taxon>Bacteria</taxon>
        <taxon>Pseudomonadati</taxon>
        <taxon>Bacteroidota</taxon>
        <taxon>Cytophagia</taxon>
        <taxon>Cytophagales</taxon>
        <taxon>Hymenobacteraceae</taxon>
        <taxon>Hymenobacter</taxon>
    </lineage>
</organism>
<reference evidence="3" key="1">
    <citation type="journal article" date="2019" name="Int. J. Syst. Evol. Microbiol.">
        <title>The Global Catalogue of Microorganisms (GCM) 10K type strain sequencing project: providing services to taxonomists for standard genome sequencing and annotation.</title>
        <authorList>
            <consortium name="The Broad Institute Genomics Platform"/>
            <consortium name="The Broad Institute Genome Sequencing Center for Infectious Disease"/>
            <person name="Wu L."/>
            <person name="Ma J."/>
        </authorList>
    </citation>
    <scope>NUCLEOTIDE SEQUENCE [LARGE SCALE GENOMIC DNA]</scope>
    <source>
        <strain evidence="3">CGMCC 1.14966</strain>
    </source>
</reference>
<feature type="chain" id="PRO_5046376968" description="DUF3108 domain-containing protein" evidence="1">
    <location>
        <begin position="28"/>
        <end position="213"/>
    </location>
</feature>
<name>A0ABQ2A1J1_9BACT</name>
<feature type="signal peptide" evidence="1">
    <location>
        <begin position="1"/>
        <end position="27"/>
    </location>
</feature>
<evidence type="ECO:0000256" key="1">
    <source>
        <dbReference type="SAM" id="SignalP"/>
    </source>
</evidence>